<dbReference type="Proteomes" id="UP001286313">
    <property type="component" value="Unassembled WGS sequence"/>
</dbReference>
<proteinExistence type="predicted"/>
<sequence length="395" mass="42787">MLHPTSSTPTHNSTHDPDLTQTPLHHPDTSFEWELLVFRADLIREALKEHELLEIHPSSRVYETPSPFRPTPPRSPSSTQPIPTPPLPPPCSPSPKHISPSPRPKPTPSPFHPTPPCSPSSTQPIANPIPTPPRPPPCSSPTTLAAPDSMHSQPHLPLTPQACAALAATTTPQVVGALVATATPQASAPLIETSTTSLLNTPPHLSRSATHTTPPLTPSYTSHAPPTPPGLSSPRITTHHLNTWSHTTCSDSHAPPLLSRPSPVRSRARLATNRTRHRRHVASRALAPPHTIVTHGQPRLTASLFCHHASRTLTQPHPLTPHVHAGLTTLHTHRLHYHPFPTHGIPHVILTNSRTCTPLPKLHTYPHLSSCSHIMGTRRNTAVANRHTSLPLQGN</sequence>
<dbReference type="EMBL" id="JAWQEG010000881">
    <property type="protein sequence ID" value="KAK3884492.1"/>
    <property type="molecule type" value="Genomic_DNA"/>
</dbReference>
<dbReference type="PRINTS" id="PR01217">
    <property type="entry name" value="PRICHEXTENSN"/>
</dbReference>
<evidence type="ECO:0000256" key="1">
    <source>
        <dbReference type="SAM" id="MobiDB-lite"/>
    </source>
</evidence>
<feature type="region of interest" description="Disordered" evidence="1">
    <location>
        <begin position="61"/>
        <end position="156"/>
    </location>
</feature>
<accession>A0AAE1G3Z3</accession>
<feature type="compositionally biased region" description="Pro residues" evidence="1">
    <location>
        <begin position="101"/>
        <end position="118"/>
    </location>
</feature>
<dbReference type="AlphaFoldDB" id="A0AAE1G3Z3"/>
<keyword evidence="3" id="KW-1185">Reference proteome</keyword>
<evidence type="ECO:0000313" key="3">
    <source>
        <dbReference type="Proteomes" id="UP001286313"/>
    </source>
</evidence>
<feature type="region of interest" description="Disordered" evidence="1">
    <location>
        <begin position="1"/>
        <end position="25"/>
    </location>
</feature>
<feature type="compositionally biased region" description="Polar residues" evidence="1">
    <location>
        <begin position="234"/>
        <end position="251"/>
    </location>
</feature>
<feature type="compositionally biased region" description="Polar residues" evidence="1">
    <location>
        <begin position="207"/>
        <end position="224"/>
    </location>
</feature>
<evidence type="ECO:0000313" key="2">
    <source>
        <dbReference type="EMBL" id="KAK3884492.1"/>
    </source>
</evidence>
<name>A0AAE1G3Z3_PETCI</name>
<feature type="region of interest" description="Disordered" evidence="1">
    <location>
        <begin position="196"/>
        <end position="283"/>
    </location>
</feature>
<reference evidence="2" key="1">
    <citation type="submission" date="2023-10" db="EMBL/GenBank/DDBJ databases">
        <title>Genome assemblies of two species of porcelain crab, Petrolisthes cinctipes and Petrolisthes manimaculis (Anomura: Porcellanidae).</title>
        <authorList>
            <person name="Angst P."/>
        </authorList>
    </citation>
    <scope>NUCLEOTIDE SEQUENCE</scope>
    <source>
        <strain evidence="2">PB745_01</strain>
        <tissue evidence="2">Gill</tissue>
    </source>
</reference>
<protein>
    <submittedName>
        <fullName evidence="2">Uncharacterized protein</fullName>
    </submittedName>
</protein>
<comment type="caution">
    <text evidence="2">The sequence shown here is derived from an EMBL/GenBank/DDBJ whole genome shotgun (WGS) entry which is preliminary data.</text>
</comment>
<feature type="compositionally biased region" description="Pro residues" evidence="1">
    <location>
        <begin position="127"/>
        <end position="139"/>
    </location>
</feature>
<feature type="compositionally biased region" description="Low complexity" evidence="1">
    <location>
        <begin position="254"/>
        <end position="271"/>
    </location>
</feature>
<feature type="compositionally biased region" description="Low complexity" evidence="1">
    <location>
        <begin position="1"/>
        <end position="12"/>
    </location>
</feature>
<organism evidence="2 3">
    <name type="scientific">Petrolisthes cinctipes</name>
    <name type="common">Flat porcelain crab</name>
    <dbReference type="NCBI Taxonomy" id="88211"/>
    <lineage>
        <taxon>Eukaryota</taxon>
        <taxon>Metazoa</taxon>
        <taxon>Ecdysozoa</taxon>
        <taxon>Arthropoda</taxon>
        <taxon>Crustacea</taxon>
        <taxon>Multicrustacea</taxon>
        <taxon>Malacostraca</taxon>
        <taxon>Eumalacostraca</taxon>
        <taxon>Eucarida</taxon>
        <taxon>Decapoda</taxon>
        <taxon>Pleocyemata</taxon>
        <taxon>Anomura</taxon>
        <taxon>Galatheoidea</taxon>
        <taxon>Porcellanidae</taxon>
        <taxon>Petrolisthes</taxon>
    </lineage>
</organism>
<gene>
    <name evidence="2" type="ORF">Pcinc_011241</name>
</gene>
<feature type="compositionally biased region" description="Pro residues" evidence="1">
    <location>
        <begin position="82"/>
        <end position="93"/>
    </location>
</feature>